<dbReference type="Proteomes" id="UP000309016">
    <property type="component" value="Chromosome"/>
</dbReference>
<accession>A0A5B7X354</accession>
<dbReference type="EMBL" id="CP040812">
    <property type="protein sequence ID" value="QCY69720.1"/>
    <property type="molecule type" value="Genomic_DNA"/>
</dbReference>
<protein>
    <submittedName>
        <fullName evidence="2">Phosphatase PAP2 family protein</fullName>
    </submittedName>
</protein>
<dbReference type="OrthoDB" id="9773582at2"/>
<sequence length="205" mass="23231">MAFLPLLKKSILILTAGFLVKTALASYRKTQPGLKILNYDAKSIFLGIKDVYLGPRKLKARDLLILAAMAFTILSLYRYDEEISNWFRRRGETALVVLKNFGWYYGSPENHYMINAGFYLYGFFFRNEEVRKAGTLLITSSLAAGLLQTILKIITGRARPLREEGKFSFKPGSRENSYYSFPSGHSILSFTTAYALATQVRQPAL</sequence>
<dbReference type="Gene3D" id="1.20.144.10">
    <property type="entry name" value="Phosphatidic acid phosphatase type 2/haloperoxidase"/>
    <property type="match status" value="1"/>
</dbReference>
<dbReference type="AlphaFoldDB" id="A0A5B7X354"/>
<reference evidence="2 3" key="1">
    <citation type="submission" date="2019-06" db="EMBL/GenBank/DDBJ databases">
        <title>Complete genome sequence of Antarcticibacterium flavum KCTC 52984T from an Antarctic marine sediment.</title>
        <authorList>
            <person name="Lee Y.M."/>
            <person name="Shin S.C."/>
        </authorList>
    </citation>
    <scope>NUCLEOTIDE SEQUENCE [LARGE SCALE GENOMIC DNA]</scope>
    <source>
        <strain evidence="2 3">KCTC 52984</strain>
    </source>
</reference>
<name>A0A5B7X354_9FLAO</name>
<evidence type="ECO:0000259" key="1">
    <source>
        <dbReference type="Pfam" id="PF01569"/>
    </source>
</evidence>
<evidence type="ECO:0000313" key="3">
    <source>
        <dbReference type="Proteomes" id="UP000309016"/>
    </source>
</evidence>
<feature type="domain" description="Phosphatidic acid phosphatase type 2/haloperoxidase" evidence="1">
    <location>
        <begin position="135"/>
        <end position="202"/>
    </location>
</feature>
<dbReference type="InterPro" id="IPR036938">
    <property type="entry name" value="PAP2/HPO_sf"/>
</dbReference>
<dbReference type="SUPFAM" id="SSF48317">
    <property type="entry name" value="Acid phosphatase/Vanadium-dependent haloperoxidase"/>
    <property type="match status" value="1"/>
</dbReference>
<proteinExistence type="predicted"/>
<organism evidence="2 3">
    <name type="scientific">Antarcticibacterium flavum</name>
    <dbReference type="NCBI Taxonomy" id="2058175"/>
    <lineage>
        <taxon>Bacteria</taxon>
        <taxon>Pseudomonadati</taxon>
        <taxon>Bacteroidota</taxon>
        <taxon>Flavobacteriia</taxon>
        <taxon>Flavobacteriales</taxon>
        <taxon>Flavobacteriaceae</taxon>
        <taxon>Antarcticibacterium</taxon>
    </lineage>
</organism>
<dbReference type="KEGG" id="afla:FHG64_10095"/>
<gene>
    <name evidence="2" type="ORF">FHG64_10095</name>
</gene>
<dbReference type="Pfam" id="PF01569">
    <property type="entry name" value="PAP2"/>
    <property type="match status" value="1"/>
</dbReference>
<keyword evidence="3" id="KW-1185">Reference proteome</keyword>
<dbReference type="InterPro" id="IPR000326">
    <property type="entry name" value="PAP2/HPO"/>
</dbReference>
<evidence type="ECO:0000313" key="2">
    <source>
        <dbReference type="EMBL" id="QCY69720.1"/>
    </source>
</evidence>